<dbReference type="Gene3D" id="2.40.50.700">
    <property type="match status" value="1"/>
</dbReference>
<evidence type="ECO:0000313" key="3">
    <source>
        <dbReference type="Proteomes" id="UP000076502"/>
    </source>
</evidence>
<organism evidence="2 3">
    <name type="scientific">Dufourea novaeangliae</name>
    <name type="common">Sweat bee</name>
    <dbReference type="NCBI Taxonomy" id="178035"/>
    <lineage>
        <taxon>Eukaryota</taxon>
        <taxon>Metazoa</taxon>
        <taxon>Ecdysozoa</taxon>
        <taxon>Arthropoda</taxon>
        <taxon>Hexapoda</taxon>
        <taxon>Insecta</taxon>
        <taxon>Pterygota</taxon>
        <taxon>Neoptera</taxon>
        <taxon>Endopterygota</taxon>
        <taxon>Hymenoptera</taxon>
        <taxon>Apocrita</taxon>
        <taxon>Aculeata</taxon>
        <taxon>Apoidea</taxon>
        <taxon>Anthophila</taxon>
        <taxon>Halictidae</taxon>
        <taxon>Rophitinae</taxon>
        <taxon>Dufourea</taxon>
    </lineage>
</organism>
<dbReference type="EMBL" id="KQ434931">
    <property type="protein sequence ID" value="KZC11857.1"/>
    <property type="molecule type" value="Genomic_DNA"/>
</dbReference>
<dbReference type="OrthoDB" id="372421at2759"/>
<sequence length="725" mass="83221">KESQEFEYDLNTEVIKDVAEETTLKCRKTSKTPKKKEIFLEHISVNKVRELLINQNSGNLEYVEGYLRINPNFYKHAYLNLPDEEPGLLIVGFGDRNRALEGDNVVARINPPEKWQVFSDGQKRKTGVIVSILEKIHPRKTIGYLKQEGACFDFYPRDKRVPLLRIDPKSLPKGFTVPEKETLFLASITRWVKPHLTLGRIVRKVGSAGEISAESSAILLERGLDVTPYNQEMIQSLPNRDYLLTENDIKDREDWRKECVFTIDPDTASDLDDAVSCKLLENENYEIGVHIADVTYYLEFSSPLDKQVQQRATTVYMTDNVYHMLPKQLCEICSLLPGQDRLAFSLIFEMTAEGKIVTYRFAKTIINSCCQMAYQHAQKFIESPKNNWPNDMLNIRGNYNVNDLSSKVNSLHNLATKMRNKRYASGALQIDQPKLFVTIDRTTGEPISYSIEENKESNRLIEEFMLLTNMIVANLLYNTIPETALLRNHKEPSKFVLSKIKDTLQKFGIHLDIESSGSLHASIKRYKEDLESESNDSKATMKYRMMVINNLCAKAMTRATYNCSSIFKTENELRHYALNVDFYTHFTSPIRRYADCVVHRLLHSIIKNEALPKEWSEQLCMKIAANCNLKKYNAKLAQEQSSELYLTYLVNLNGPFVTMGIVTDVKETNMDVILCQMGIKLRIHLENLKDVAKVEYSTECTVPNLSIRWNQHAAVTQVINDAVKP</sequence>
<dbReference type="GO" id="GO:0003723">
    <property type="term" value="F:RNA binding"/>
    <property type="evidence" value="ECO:0007669"/>
    <property type="project" value="InterPro"/>
</dbReference>
<dbReference type="GO" id="GO:0000175">
    <property type="term" value="F:3'-5'-RNA exonuclease activity"/>
    <property type="evidence" value="ECO:0007669"/>
    <property type="project" value="TreeGrafter"/>
</dbReference>
<dbReference type="InterPro" id="IPR001900">
    <property type="entry name" value="RNase_II/R"/>
</dbReference>
<dbReference type="Proteomes" id="UP000076502">
    <property type="component" value="Unassembled WGS sequence"/>
</dbReference>
<dbReference type="AlphaFoldDB" id="A0A154PJ60"/>
<dbReference type="GO" id="GO:0000932">
    <property type="term" value="C:P-body"/>
    <property type="evidence" value="ECO:0007669"/>
    <property type="project" value="TreeGrafter"/>
</dbReference>
<gene>
    <name evidence="2" type="ORF">WN55_03696</name>
</gene>
<dbReference type="GO" id="GO:0010587">
    <property type="term" value="P:miRNA catabolic process"/>
    <property type="evidence" value="ECO:0007669"/>
    <property type="project" value="TreeGrafter"/>
</dbReference>
<evidence type="ECO:0000259" key="1">
    <source>
        <dbReference type="SMART" id="SM00955"/>
    </source>
</evidence>
<dbReference type="Pfam" id="PF17849">
    <property type="entry name" value="OB_Dis3"/>
    <property type="match status" value="1"/>
</dbReference>
<dbReference type="InterPro" id="IPR050180">
    <property type="entry name" value="RNR_Ribonuclease"/>
</dbReference>
<dbReference type="SUPFAM" id="SSF50249">
    <property type="entry name" value="Nucleic acid-binding proteins"/>
    <property type="match status" value="2"/>
</dbReference>
<protein>
    <submittedName>
        <fullName evidence="2">DIS3-like exonuclease 2</fullName>
    </submittedName>
</protein>
<dbReference type="Pfam" id="PF17877">
    <property type="entry name" value="Dis3l2_C_term"/>
    <property type="match status" value="1"/>
</dbReference>
<dbReference type="PANTHER" id="PTHR23355:SF9">
    <property type="entry name" value="DIS3-LIKE EXONUCLEASE 2"/>
    <property type="match status" value="1"/>
</dbReference>
<keyword evidence="2" id="KW-0540">Nuclease</keyword>
<dbReference type="GO" id="GO:0006402">
    <property type="term" value="P:mRNA catabolic process"/>
    <property type="evidence" value="ECO:0007669"/>
    <property type="project" value="TreeGrafter"/>
</dbReference>
<accession>A0A154PJ60</accession>
<feature type="domain" description="RNB" evidence="1">
    <location>
        <begin position="252"/>
        <end position="608"/>
    </location>
</feature>
<dbReference type="PROSITE" id="PS01175">
    <property type="entry name" value="RIBONUCLEASE_II"/>
    <property type="match status" value="1"/>
</dbReference>
<proteinExistence type="predicted"/>
<keyword evidence="2" id="KW-0378">Hydrolase</keyword>
<feature type="non-terminal residue" evidence="2">
    <location>
        <position position="1"/>
    </location>
</feature>
<reference evidence="2 3" key="1">
    <citation type="submission" date="2015-07" db="EMBL/GenBank/DDBJ databases">
        <title>The genome of Dufourea novaeangliae.</title>
        <authorList>
            <person name="Pan H."/>
            <person name="Kapheim K."/>
        </authorList>
    </citation>
    <scope>NUCLEOTIDE SEQUENCE [LARGE SCALE GENOMIC DNA]</scope>
    <source>
        <strain evidence="2">0120121106</strain>
        <tissue evidence="2">Whole body</tissue>
    </source>
</reference>
<dbReference type="PANTHER" id="PTHR23355">
    <property type="entry name" value="RIBONUCLEASE"/>
    <property type="match status" value="1"/>
</dbReference>
<dbReference type="Gene3D" id="2.40.50.690">
    <property type="match status" value="1"/>
</dbReference>
<dbReference type="STRING" id="178035.A0A154PJ60"/>
<dbReference type="Gene3D" id="2.40.50.140">
    <property type="entry name" value="Nucleic acid-binding proteins"/>
    <property type="match status" value="1"/>
</dbReference>
<keyword evidence="2" id="KW-0269">Exonuclease</keyword>
<dbReference type="InterPro" id="IPR041093">
    <property type="entry name" value="Dis3l2-like_C"/>
</dbReference>
<name>A0A154PJ60_DUFNO</name>
<keyword evidence="3" id="KW-1185">Reference proteome</keyword>
<dbReference type="InterPro" id="IPR022966">
    <property type="entry name" value="RNase_II/R_CS"/>
</dbReference>
<evidence type="ECO:0000313" key="2">
    <source>
        <dbReference type="EMBL" id="KZC11857.1"/>
    </source>
</evidence>
<dbReference type="InterPro" id="IPR012340">
    <property type="entry name" value="NA-bd_OB-fold"/>
</dbReference>
<dbReference type="SMART" id="SM00955">
    <property type="entry name" value="RNB"/>
    <property type="match status" value="1"/>
</dbReference>
<dbReference type="InterPro" id="IPR041505">
    <property type="entry name" value="Dis3_CSD2"/>
</dbReference>
<dbReference type="Pfam" id="PF00773">
    <property type="entry name" value="RNB"/>
    <property type="match status" value="1"/>
</dbReference>